<keyword evidence="6" id="KW-1133">Transmembrane helix</keyword>
<keyword evidence="3 10" id="KW-0813">Transport</keyword>
<dbReference type="Pfam" id="PF00153">
    <property type="entry name" value="Mito_carr"/>
    <property type="match status" value="3"/>
</dbReference>
<dbReference type="InterPro" id="IPR018108">
    <property type="entry name" value="MCP_transmembrane"/>
</dbReference>
<keyword evidence="8 9" id="KW-0472">Membrane</keyword>
<comment type="similarity">
    <text evidence="2 10">Belongs to the mitochondrial carrier (TC 2.A.29) family.</text>
</comment>
<dbReference type="SUPFAM" id="SSF103506">
    <property type="entry name" value="Mitochondrial carrier"/>
    <property type="match status" value="1"/>
</dbReference>
<dbReference type="PANTHER" id="PTHR45624">
    <property type="entry name" value="MITOCHONDRIAL BASIC AMINO ACIDS TRANSPORTER-RELATED"/>
    <property type="match status" value="1"/>
</dbReference>
<dbReference type="AlphaFoldDB" id="A0A7S2S5V7"/>
<keyword evidence="7" id="KW-0496">Mitochondrion</keyword>
<feature type="repeat" description="Solcar" evidence="9">
    <location>
        <begin position="209"/>
        <end position="295"/>
    </location>
</feature>
<evidence type="ECO:0000256" key="9">
    <source>
        <dbReference type="PROSITE-ProRule" id="PRU00282"/>
    </source>
</evidence>
<keyword evidence="4 9" id="KW-0812">Transmembrane</keyword>
<evidence type="ECO:0000256" key="1">
    <source>
        <dbReference type="ARBA" id="ARBA00004225"/>
    </source>
</evidence>
<reference evidence="11" key="1">
    <citation type="submission" date="2021-01" db="EMBL/GenBank/DDBJ databases">
        <authorList>
            <person name="Corre E."/>
            <person name="Pelletier E."/>
            <person name="Niang G."/>
            <person name="Scheremetjew M."/>
            <person name="Finn R."/>
            <person name="Kale V."/>
            <person name="Holt S."/>
            <person name="Cochrane G."/>
            <person name="Meng A."/>
            <person name="Brown T."/>
            <person name="Cohen L."/>
        </authorList>
    </citation>
    <scope>NUCLEOTIDE SEQUENCE</scope>
    <source>
        <strain evidence="11">CCMP1243</strain>
    </source>
</reference>
<evidence type="ECO:0000256" key="10">
    <source>
        <dbReference type="RuleBase" id="RU000488"/>
    </source>
</evidence>
<evidence type="ECO:0000256" key="6">
    <source>
        <dbReference type="ARBA" id="ARBA00022989"/>
    </source>
</evidence>
<dbReference type="InterPro" id="IPR023395">
    <property type="entry name" value="MCP_dom_sf"/>
</dbReference>
<evidence type="ECO:0000256" key="8">
    <source>
        <dbReference type="ARBA" id="ARBA00023136"/>
    </source>
</evidence>
<feature type="repeat" description="Solcar" evidence="9">
    <location>
        <begin position="13"/>
        <end position="97"/>
    </location>
</feature>
<proteinExistence type="inferred from homology"/>
<dbReference type="PANTHER" id="PTHR45624:SF15">
    <property type="entry name" value="MITOCHONDRIAL ARGININE TRANSPORTER BAC1"/>
    <property type="match status" value="1"/>
</dbReference>
<comment type="subcellular location">
    <subcellularLocation>
        <location evidence="1">Mitochondrion membrane</location>
        <topology evidence="1">Multi-pass membrane protein</topology>
    </subcellularLocation>
</comment>
<evidence type="ECO:0000256" key="4">
    <source>
        <dbReference type="ARBA" id="ARBA00022692"/>
    </source>
</evidence>
<dbReference type="PROSITE" id="PS50920">
    <property type="entry name" value="SOLCAR"/>
    <property type="match status" value="3"/>
</dbReference>
<dbReference type="GO" id="GO:1990575">
    <property type="term" value="P:mitochondrial L-ornithine transmembrane transport"/>
    <property type="evidence" value="ECO:0007669"/>
    <property type="project" value="TreeGrafter"/>
</dbReference>
<dbReference type="GO" id="GO:0031966">
    <property type="term" value="C:mitochondrial membrane"/>
    <property type="evidence" value="ECO:0007669"/>
    <property type="project" value="UniProtKB-SubCell"/>
</dbReference>
<sequence length="299" mass="32137">MTEEAGGPMFNAKESLKDVAASVVGAVACCYTGQPFDTVKVRLQARPDEYTGMMQTFYKTAEAEGVAALWKGSVAVVTGMIMENAAAFGVNEQLKRVFPQSAQDLDGGAQGLFQPFMLGALTGSLVSFALCPSEIVKTRTQLEVANAKTSGLKAPTSMDILKKVWRLQGMAGLYTGIDAQIARDGLFYAVFFGSYEILVRAFRKHTSLPDEANFFISGGLAGMLGWGFVMPVDVPKSIIQGDWRARPVGDFGGAFSEVFRTRGLSGLFSGSFPALVRSFPANAALFLGYELTRRGLKDI</sequence>
<gene>
    <name evidence="11" type="ORF">RMAR1173_LOCUS11447</name>
</gene>
<evidence type="ECO:0000256" key="2">
    <source>
        <dbReference type="ARBA" id="ARBA00006375"/>
    </source>
</evidence>
<feature type="repeat" description="Solcar" evidence="9">
    <location>
        <begin position="110"/>
        <end position="201"/>
    </location>
</feature>
<dbReference type="EMBL" id="HBHJ01017288">
    <property type="protein sequence ID" value="CAD9690468.1"/>
    <property type="molecule type" value="Transcribed_RNA"/>
</dbReference>
<evidence type="ECO:0000313" key="11">
    <source>
        <dbReference type="EMBL" id="CAD9690468.1"/>
    </source>
</evidence>
<dbReference type="InterPro" id="IPR050567">
    <property type="entry name" value="Mitochondrial_Carrier"/>
</dbReference>
<evidence type="ECO:0008006" key="12">
    <source>
        <dbReference type="Google" id="ProtNLM"/>
    </source>
</evidence>
<keyword evidence="5" id="KW-0677">Repeat</keyword>
<accession>A0A7S2S5V7</accession>
<dbReference type="Gene3D" id="1.50.40.10">
    <property type="entry name" value="Mitochondrial carrier domain"/>
    <property type="match status" value="1"/>
</dbReference>
<dbReference type="GO" id="GO:0000064">
    <property type="term" value="F:L-ornithine transmembrane transporter activity"/>
    <property type="evidence" value="ECO:0007669"/>
    <property type="project" value="TreeGrafter"/>
</dbReference>
<evidence type="ECO:0000256" key="3">
    <source>
        <dbReference type="ARBA" id="ARBA00022448"/>
    </source>
</evidence>
<protein>
    <recommendedName>
        <fullName evidence="12">Mitochondrial carrier protein</fullName>
    </recommendedName>
</protein>
<evidence type="ECO:0000256" key="7">
    <source>
        <dbReference type="ARBA" id="ARBA00023128"/>
    </source>
</evidence>
<name>A0A7S2S5V7_9STRA</name>
<organism evidence="11">
    <name type="scientific">Rhizochromulina marina</name>
    <dbReference type="NCBI Taxonomy" id="1034831"/>
    <lineage>
        <taxon>Eukaryota</taxon>
        <taxon>Sar</taxon>
        <taxon>Stramenopiles</taxon>
        <taxon>Ochrophyta</taxon>
        <taxon>Dictyochophyceae</taxon>
        <taxon>Rhizochromulinales</taxon>
        <taxon>Rhizochromulina</taxon>
    </lineage>
</organism>
<evidence type="ECO:0000256" key="5">
    <source>
        <dbReference type="ARBA" id="ARBA00022737"/>
    </source>
</evidence>